<accession>A0AAD1H385</accession>
<dbReference type="AlphaFoldDB" id="A0AAD1H385"/>
<proteinExistence type="predicted"/>
<dbReference type="KEGG" id="mxe:MYXE_41330"/>
<protein>
    <submittedName>
        <fullName evidence="1">Uncharacterized protein</fullName>
    </submittedName>
</protein>
<evidence type="ECO:0000313" key="2">
    <source>
        <dbReference type="Proteomes" id="UP000464624"/>
    </source>
</evidence>
<organism evidence="1 2">
    <name type="scientific">Mycobacterium xenopi</name>
    <dbReference type="NCBI Taxonomy" id="1789"/>
    <lineage>
        <taxon>Bacteria</taxon>
        <taxon>Bacillati</taxon>
        <taxon>Actinomycetota</taxon>
        <taxon>Actinomycetes</taxon>
        <taxon>Mycobacteriales</taxon>
        <taxon>Mycobacteriaceae</taxon>
        <taxon>Mycobacterium</taxon>
    </lineage>
</organism>
<sequence>MLTACDRYGRTLARSSERVDHVPDELVDAVTSAAAQIRRNIDALVNARDGATTVVPATDHLDDAENLARQLNSESGRLLGALQALRQIDRTVASTAVDLGARDGAALTASN</sequence>
<gene>
    <name evidence="1" type="ORF">MYXE_41330</name>
</gene>
<dbReference type="EMBL" id="AP022314">
    <property type="protein sequence ID" value="BBU24343.1"/>
    <property type="molecule type" value="Genomic_DNA"/>
</dbReference>
<reference evidence="1 2" key="1">
    <citation type="submission" date="2019-12" db="EMBL/GenBank/DDBJ databases">
        <title>Complete genome sequence of Mycolicibacterium xenopi str. JCM15661T.</title>
        <authorList>
            <person name="Yoshida M."/>
            <person name="Fukano H."/>
            <person name="Asakura T."/>
            <person name="Hoshino Y."/>
        </authorList>
    </citation>
    <scope>NUCLEOTIDE SEQUENCE [LARGE SCALE GENOMIC DNA]</scope>
    <source>
        <strain evidence="1 2">JCM 15661T</strain>
    </source>
</reference>
<dbReference type="Proteomes" id="UP000464624">
    <property type="component" value="Chromosome"/>
</dbReference>
<evidence type="ECO:0000313" key="1">
    <source>
        <dbReference type="EMBL" id="BBU24343.1"/>
    </source>
</evidence>
<name>A0AAD1H385_MYCXE</name>